<evidence type="ECO:0000313" key="1">
    <source>
        <dbReference type="EMBL" id="KAJ1119457.1"/>
    </source>
</evidence>
<comment type="caution">
    <text evidence="1">The sequence shown here is derived from an EMBL/GenBank/DDBJ whole genome shotgun (WGS) entry which is preliminary data.</text>
</comment>
<keyword evidence="2" id="KW-1185">Reference proteome</keyword>
<gene>
    <name evidence="1" type="ORF">NDU88_007642</name>
</gene>
<protein>
    <recommendedName>
        <fullName evidence="3">Integron gene cassette protein</fullName>
    </recommendedName>
</protein>
<accession>A0AAV7NTW0</accession>
<dbReference type="AlphaFoldDB" id="A0AAV7NTW0"/>
<evidence type="ECO:0008006" key="3">
    <source>
        <dbReference type="Google" id="ProtNLM"/>
    </source>
</evidence>
<reference evidence="1" key="1">
    <citation type="journal article" date="2022" name="bioRxiv">
        <title>Sequencing and chromosome-scale assembly of the giantPleurodeles waltlgenome.</title>
        <authorList>
            <person name="Brown T."/>
            <person name="Elewa A."/>
            <person name="Iarovenko S."/>
            <person name="Subramanian E."/>
            <person name="Araus A.J."/>
            <person name="Petzold A."/>
            <person name="Susuki M."/>
            <person name="Suzuki K.-i.T."/>
            <person name="Hayashi T."/>
            <person name="Toyoda A."/>
            <person name="Oliveira C."/>
            <person name="Osipova E."/>
            <person name="Leigh N.D."/>
            <person name="Simon A."/>
            <person name="Yun M.H."/>
        </authorList>
    </citation>
    <scope>NUCLEOTIDE SEQUENCE</scope>
    <source>
        <strain evidence="1">20211129_DDA</strain>
        <tissue evidence="1">Liver</tissue>
    </source>
</reference>
<name>A0AAV7NTW0_PLEWA</name>
<dbReference type="EMBL" id="JANPWB010000012">
    <property type="protein sequence ID" value="KAJ1119457.1"/>
    <property type="molecule type" value="Genomic_DNA"/>
</dbReference>
<proteinExistence type="predicted"/>
<evidence type="ECO:0000313" key="2">
    <source>
        <dbReference type="Proteomes" id="UP001066276"/>
    </source>
</evidence>
<sequence length="87" mass="9615">MCGGAVGLPFSARLSSPLRHAPHIRKLRVLVAQKALLASVIRASVPPALQLIRSHPTPLGHLRWCFRIVSGFPGALIRIFYRARNRV</sequence>
<dbReference type="Proteomes" id="UP001066276">
    <property type="component" value="Chromosome 8"/>
</dbReference>
<organism evidence="1 2">
    <name type="scientific">Pleurodeles waltl</name>
    <name type="common">Iberian ribbed newt</name>
    <dbReference type="NCBI Taxonomy" id="8319"/>
    <lineage>
        <taxon>Eukaryota</taxon>
        <taxon>Metazoa</taxon>
        <taxon>Chordata</taxon>
        <taxon>Craniata</taxon>
        <taxon>Vertebrata</taxon>
        <taxon>Euteleostomi</taxon>
        <taxon>Amphibia</taxon>
        <taxon>Batrachia</taxon>
        <taxon>Caudata</taxon>
        <taxon>Salamandroidea</taxon>
        <taxon>Salamandridae</taxon>
        <taxon>Pleurodelinae</taxon>
        <taxon>Pleurodeles</taxon>
    </lineage>
</organism>